<evidence type="ECO:0000313" key="15">
    <source>
        <dbReference type="Proteomes" id="UP000285712"/>
    </source>
</evidence>
<dbReference type="SUPFAM" id="SSF57903">
    <property type="entry name" value="FYVE/PHD zinc finger"/>
    <property type="match status" value="1"/>
</dbReference>
<gene>
    <name evidence="11" type="ORF">DYB26_004452</name>
    <name evidence="8" type="ORF">DYB30_008634</name>
    <name evidence="7" type="ORF">DYB34_008672</name>
    <name evidence="9" type="ORF">DYB35_012359</name>
    <name evidence="10" type="ORF">DYB37_012848</name>
</gene>
<dbReference type="InterPro" id="IPR000306">
    <property type="entry name" value="Znf_FYVE"/>
</dbReference>
<dbReference type="InterPro" id="IPR001841">
    <property type="entry name" value="Znf_RING"/>
</dbReference>
<keyword evidence="2 4" id="KW-0863">Zinc-finger</keyword>
<sequence>MAPRLPLSHPYFATPVLSATDRQSYVDQANASNRDTVRQARNMELFPVYRESTHDKTQRRVTLRLGHDALNPRLMCMSAHTQVSCTIEAVADLYHTNTIQRSFEHVVAPSVLDRTCLYPLIHRGQVAQAPLHYVSLNWVALQMPSVIADRDFCYLEHAVLVQLAEECTHIDEYFRSVNLCLCRLFDASALASKAHSCACCEKPFKLSLFTSVKRLLCRVCGHTVCEACTEMWDLLYKKPVRVCVACAEQAKEPFNLSASKTSDVPLMTFHPGMLLHDGASPASIDTSQSESSGAVDRLTVDQFLEDHGSGRRPRQTSVTHSTAKIVLFDQNASDDVGDDVSNQKLRDLLKNGHMYNPEAVKQIEAALM</sequence>
<evidence type="ECO:0000313" key="16">
    <source>
        <dbReference type="Proteomes" id="UP000286510"/>
    </source>
</evidence>
<evidence type="ECO:0000259" key="6">
    <source>
        <dbReference type="PROSITE" id="PS50178"/>
    </source>
</evidence>
<evidence type="ECO:0000313" key="10">
    <source>
        <dbReference type="EMBL" id="RHZ32940.1"/>
    </source>
</evidence>
<feature type="domain" description="FYVE-type" evidence="6">
    <location>
        <begin position="191"/>
        <end position="251"/>
    </location>
</feature>
<evidence type="ECO:0000256" key="1">
    <source>
        <dbReference type="ARBA" id="ARBA00022723"/>
    </source>
</evidence>
<evidence type="ECO:0000259" key="5">
    <source>
        <dbReference type="PROSITE" id="PS50089"/>
    </source>
</evidence>
<evidence type="ECO:0000313" key="14">
    <source>
        <dbReference type="Proteomes" id="UP000285430"/>
    </source>
</evidence>
<comment type="caution">
    <text evidence="8">The sequence shown here is derived from an EMBL/GenBank/DDBJ whole genome shotgun (WGS) entry which is preliminary data.</text>
</comment>
<dbReference type="PANTHER" id="PTHR13510">
    <property type="entry name" value="FYVE-FINGER-CONTAINING RAB5 EFFECTOR PROTEIN RABENOSYN-5-RELATED"/>
    <property type="match status" value="1"/>
</dbReference>
<dbReference type="EMBL" id="QUTD01006618">
    <property type="protein sequence ID" value="RHY54379.1"/>
    <property type="molecule type" value="Genomic_DNA"/>
</dbReference>
<evidence type="ECO:0000313" key="11">
    <source>
        <dbReference type="EMBL" id="RHZ38562.1"/>
    </source>
</evidence>
<dbReference type="PROSITE" id="PS50089">
    <property type="entry name" value="ZF_RING_2"/>
    <property type="match status" value="1"/>
</dbReference>
<dbReference type="PANTHER" id="PTHR13510:SF44">
    <property type="entry name" value="RABENOSYN-5"/>
    <property type="match status" value="1"/>
</dbReference>
<dbReference type="EMBL" id="QUTH01000757">
    <property type="protein sequence ID" value="RHZ32940.1"/>
    <property type="molecule type" value="Genomic_DNA"/>
</dbReference>
<dbReference type="SMART" id="SM00064">
    <property type="entry name" value="FYVE"/>
    <property type="match status" value="1"/>
</dbReference>
<keyword evidence="3" id="KW-0862">Zinc</keyword>
<dbReference type="GO" id="GO:0008270">
    <property type="term" value="F:zinc ion binding"/>
    <property type="evidence" value="ECO:0007669"/>
    <property type="project" value="UniProtKB-KW"/>
</dbReference>
<dbReference type="EMBL" id="QUTB01011994">
    <property type="protein sequence ID" value="RHY36687.1"/>
    <property type="molecule type" value="Genomic_DNA"/>
</dbReference>
<dbReference type="EMBL" id="QUTG01000883">
    <property type="protein sequence ID" value="RHZ01032.1"/>
    <property type="molecule type" value="Genomic_DNA"/>
</dbReference>
<dbReference type="InterPro" id="IPR017455">
    <property type="entry name" value="Znf_FYVE-rel"/>
</dbReference>
<name>A0A397CX15_APHAT</name>
<dbReference type="InterPro" id="IPR052727">
    <property type="entry name" value="Rab4/Rab5_effector"/>
</dbReference>
<dbReference type="InterPro" id="IPR011011">
    <property type="entry name" value="Znf_FYVE_PHD"/>
</dbReference>
<evidence type="ECO:0000313" key="9">
    <source>
        <dbReference type="EMBL" id="RHZ01032.1"/>
    </source>
</evidence>
<dbReference type="Proteomes" id="UP000285430">
    <property type="component" value="Unassembled WGS sequence"/>
</dbReference>
<dbReference type="InterPro" id="IPR013083">
    <property type="entry name" value="Znf_RING/FYVE/PHD"/>
</dbReference>
<dbReference type="PROSITE" id="PS50178">
    <property type="entry name" value="ZF_FYVE"/>
    <property type="match status" value="1"/>
</dbReference>
<proteinExistence type="predicted"/>
<dbReference type="Gene3D" id="3.30.40.10">
    <property type="entry name" value="Zinc/RING finger domain, C3HC4 (zinc finger)"/>
    <property type="match status" value="1"/>
</dbReference>
<dbReference type="Proteomes" id="UP000283543">
    <property type="component" value="Unassembled WGS sequence"/>
</dbReference>
<dbReference type="Proteomes" id="UP000285712">
    <property type="component" value="Unassembled WGS sequence"/>
</dbReference>
<dbReference type="Proteomes" id="UP000286510">
    <property type="component" value="Unassembled WGS sequence"/>
</dbReference>
<evidence type="ECO:0000313" key="12">
    <source>
        <dbReference type="Proteomes" id="UP000266643"/>
    </source>
</evidence>
<dbReference type="EMBL" id="QUTF01008519">
    <property type="protein sequence ID" value="RHZ38562.1"/>
    <property type="molecule type" value="Genomic_DNA"/>
</dbReference>
<evidence type="ECO:0000256" key="2">
    <source>
        <dbReference type="ARBA" id="ARBA00022771"/>
    </source>
</evidence>
<dbReference type="Proteomes" id="UP000266643">
    <property type="component" value="Unassembled WGS sequence"/>
</dbReference>
<dbReference type="AlphaFoldDB" id="A0A397CX15"/>
<accession>A0A397CX15</accession>
<evidence type="ECO:0000256" key="3">
    <source>
        <dbReference type="ARBA" id="ARBA00022833"/>
    </source>
</evidence>
<keyword evidence="1" id="KW-0479">Metal-binding</keyword>
<feature type="domain" description="RING-type" evidence="5">
    <location>
        <begin position="197"/>
        <end position="246"/>
    </location>
</feature>
<dbReference type="Pfam" id="PF01363">
    <property type="entry name" value="FYVE"/>
    <property type="match status" value="1"/>
</dbReference>
<evidence type="ECO:0008006" key="17">
    <source>
        <dbReference type="Google" id="ProtNLM"/>
    </source>
</evidence>
<dbReference type="VEuPathDB" id="FungiDB:H257_16859"/>
<reference evidence="12 13" key="1">
    <citation type="submission" date="2018-08" db="EMBL/GenBank/DDBJ databases">
        <title>Aphanomyces genome sequencing and annotation.</title>
        <authorList>
            <person name="Minardi D."/>
            <person name="Oidtmann B."/>
            <person name="Van Der Giezen M."/>
            <person name="Studholme D.J."/>
        </authorList>
    </citation>
    <scope>NUCLEOTIDE SEQUENCE [LARGE SCALE GENOMIC DNA]</scope>
    <source>
        <strain evidence="8 12">D2</strain>
        <strain evidence="10 14">Da</strain>
        <strain evidence="11 16">FDL457</strain>
        <strain evidence="7 13">Si</strain>
        <strain evidence="9 15">Sv</strain>
    </source>
</reference>
<protein>
    <recommendedName>
        <fullName evidence="17">FYVE-type domain-containing protein</fullName>
    </recommendedName>
</protein>
<evidence type="ECO:0000313" key="7">
    <source>
        <dbReference type="EMBL" id="RHY36687.1"/>
    </source>
</evidence>
<organism evidence="8 12">
    <name type="scientific">Aphanomyces astaci</name>
    <name type="common">Crayfish plague agent</name>
    <dbReference type="NCBI Taxonomy" id="112090"/>
    <lineage>
        <taxon>Eukaryota</taxon>
        <taxon>Sar</taxon>
        <taxon>Stramenopiles</taxon>
        <taxon>Oomycota</taxon>
        <taxon>Saprolegniomycetes</taxon>
        <taxon>Saprolegniales</taxon>
        <taxon>Verrucalvaceae</taxon>
        <taxon>Aphanomyces</taxon>
    </lineage>
</organism>
<evidence type="ECO:0000256" key="4">
    <source>
        <dbReference type="PROSITE-ProRule" id="PRU00175"/>
    </source>
</evidence>
<evidence type="ECO:0000313" key="8">
    <source>
        <dbReference type="EMBL" id="RHY54379.1"/>
    </source>
</evidence>
<evidence type="ECO:0000313" key="13">
    <source>
        <dbReference type="Proteomes" id="UP000283543"/>
    </source>
</evidence>